<dbReference type="SMART" id="SM01162">
    <property type="entry name" value="DUF1771"/>
    <property type="match status" value="1"/>
</dbReference>
<feature type="compositionally biased region" description="Gly residues" evidence="1">
    <location>
        <begin position="38"/>
        <end position="64"/>
    </location>
</feature>
<feature type="chain" id="PRO_5041386291" description="Smr domain-containing protein" evidence="2">
    <location>
        <begin position="18"/>
        <end position="266"/>
    </location>
</feature>
<dbReference type="InterPro" id="IPR036063">
    <property type="entry name" value="Smr_dom_sf"/>
</dbReference>
<dbReference type="Pfam" id="PF01713">
    <property type="entry name" value="Smr"/>
    <property type="match status" value="1"/>
</dbReference>
<proteinExistence type="predicted"/>
<evidence type="ECO:0000313" key="5">
    <source>
        <dbReference type="Proteomes" id="UP001233271"/>
    </source>
</evidence>
<protein>
    <recommendedName>
        <fullName evidence="3">Smr domain-containing protein</fullName>
    </recommendedName>
</protein>
<gene>
    <name evidence="4" type="ORF">CcaverHIS019_0703350</name>
</gene>
<dbReference type="RefSeq" id="XP_060460019.1">
    <property type="nucleotide sequence ID" value="XM_060603757.1"/>
</dbReference>
<dbReference type="InterPro" id="IPR002625">
    <property type="entry name" value="Smr_dom"/>
</dbReference>
<organism evidence="4 5">
    <name type="scientific">Cutaneotrichosporon cavernicola</name>
    <dbReference type="NCBI Taxonomy" id="279322"/>
    <lineage>
        <taxon>Eukaryota</taxon>
        <taxon>Fungi</taxon>
        <taxon>Dikarya</taxon>
        <taxon>Basidiomycota</taxon>
        <taxon>Agaricomycotina</taxon>
        <taxon>Tremellomycetes</taxon>
        <taxon>Trichosporonales</taxon>
        <taxon>Trichosporonaceae</taxon>
        <taxon>Cutaneotrichosporon</taxon>
    </lineage>
</organism>
<evidence type="ECO:0000259" key="3">
    <source>
        <dbReference type="PROSITE" id="PS50828"/>
    </source>
</evidence>
<dbReference type="SUPFAM" id="SSF81995">
    <property type="entry name" value="beta-sandwich domain of Sec23/24"/>
    <property type="match status" value="1"/>
</dbReference>
<dbReference type="KEGG" id="ccac:CcaHIS019_0703350"/>
<feature type="region of interest" description="Disordered" evidence="1">
    <location>
        <begin position="114"/>
        <end position="139"/>
    </location>
</feature>
<dbReference type="GeneID" id="85498624"/>
<evidence type="ECO:0000313" key="4">
    <source>
        <dbReference type="EMBL" id="BEI94754.1"/>
    </source>
</evidence>
<dbReference type="InterPro" id="IPR013899">
    <property type="entry name" value="DUF1771"/>
</dbReference>
<dbReference type="EMBL" id="AP028219">
    <property type="protein sequence ID" value="BEI94754.1"/>
    <property type="molecule type" value="Genomic_DNA"/>
</dbReference>
<dbReference type="Proteomes" id="UP001233271">
    <property type="component" value="Chromosome 7b"/>
</dbReference>
<feature type="compositionally biased region" description="Basic and acidic residues" evidence="1">
    <location>
        <begin position="120"/>
        <end position="139"/>
    </location>
</feature>
<dbReference type="PROSITE" id="PS50828">
    <property type="entry name" value="SMR"/>
    <property type="match status" value="1"/>
</dbReference>
<keyword evidence="2" id="KW-0732">Signal</keyword>
<sequence length="266" mass="29122">MGAILNLFLQLLQVFCGGKTQQGHQQGHQQQGNQQQGYPGGQHQGGQQGYPGGQHQGGQQGGWGQQQYPPQQPQQGAWTSSNDGPGNDQQYQQWRNEARREGDMAHKCFADSQTAYKSGDGGRAHDLSQEGKRHQAKQDQLDDKAAEWIFRENNKTQPHGTIDLHGLYVKEALEQVEKAIANGQRSGLDDLRIITGKGNHSANRQAKIKPAVAEMMRKYNLSAEIDPRNTGVLVVDLQGRQMGGRTRDAGGLVDSMGGDKDGCVIM</sequence>
<keyword evidence="5" id="KW-1185">Reference proteome</keyword>
<dbReference type="PANTHER" id="PTHR47417">
    <property type="entry name" value="SMR DOMAIN-CONTAINING PROTEIN YPL199C"/>
    <property type="match status" value="1"/>
</dbReference>
<feature type="domain" description="Smr" evidence="3">
    <location>
        <begin position="162"/>
        <end position="238"/>
    </location>
</feature>
<feature type="region of interest" description="Disordered" evidence="1">
    <location>
        <begin position="21"/>
        <end position="90"/>
    </location>
</feature>
<dbReference type="AlphaFoldDB" id="A0AA48QYJ8"/>
<dbReference type="SMART" id="SM00463">
    <property type="entry name" value="SMR"/>
    <property type="match status" value="1"/>
</dbReference>
<dbReference type="SUPFAM" id="SSF160443">
    <property type="entry name" value="SMR domain-like"/>
    <property type="match status" value="1"/>
</dbReference>
<name>A0AA48QYJ8_9TREE</name>
<feature type="compositionally biased region" description="Polar residues" evidence="1">
    <location>
        <begin position="77"/>
        <end position="90"/>
    </location>
</feature>
<dbReference type="InterPro" id="IPR053020">
    <property type="entry name" value="Smr_domain_protein"/>
</dbReference>
<accession>A0AA48QYJ8</accession>
<feature type="signal peptide" evidence="2">
    <location>
        <begin position="1"/>
        <end position="17"/>
    </location>
</feature>
<reference evidence="4" key="1">
    <citation type="journal article" date="2023" name="BMC Genomics">
        <title>Chromosome-level genome assemblies of Cutaneotrichosporon spp. (Trichosporonales, Basidiomycota) reveal imbalanced evolution between nucleotide sequences and chromosome synteny.</title>
        <authorList>
            <person name="Kobayashi Y."/>
            <person name="Kayamori A."/>
            <person name="Aoki K."/>
            <person name="Shiwa Y."/>
            <person name="Matsutani M."/>
            <person name="Fujita N."/>
            <person name="Sugita T."/>
            <person name="Iwasaki W."/>
            <person name="Tanaka N."/>
            <person name="Takashima M."/>
        </authorList>
    </citation>
    <scope>NUCLEOTIDE SEQUENCE</scope>
    <source>
        <strain evidence="4">HIS019</strain>
    </source>
</reference>
<feature type="compositionally biased region" description="Low complexity" evidence="1">
    <location>
        <begin position="21"/>
        <end position="37"/>
    </location>
</feature>
<evidence type="ECO:0000256" key="1">
    <source>
        <dbReference type="SAM" id="MobiDB-lite"/>
    </source>
</evidence>
<dbReference type="PANTHER" id="PTHR47417:SF1">
    <property type="entry name" value="SMR DOMAIN-CONTAINING PROTEIN YPL199C"/>
    <property type="match status" value="1"/>
</dbReference>
<dbReference type="Gene3D" id="3.30.1370.110">
    <property type="match status" value="1"/>
</dbReference>
<evidence type="ECO:0000256" key="2">
    <source>
        <dbReference type="SAM" id="SignalP"/>
    </source>
</evidence>
<feature type="compositionally biased region" description="Low complexity" evidence="1">
    <location>
        <begin position="65"/>
        <end position="76"/>
    </location>
</feature>
<dbReference type="Pfam" id="PF08590">
    <property type="entry name" value="DUF1771"/>
    <property type="match status" value="1"/>
</dbReference>